<feature type="binding site" description="covalent" evidence="8">
    <location>
        <position position="57"/>
    </location>
    <ligand>
        <name>heme c</name>
        <dbReference type="ChEBI" id="CHEBI:61717"/>
        <label>1</label>
    </ligand>
</feature>
<dbReference type="PROSITE" id="PS51007">
    <property type="entry name" value="CYTC"/>
    <property type="match status" value="2"/>
</dbReference>
<dbReference type="GO" id="GO:0020037">
    <property type="term" value="F:heme binding"/>
    <property type="evidence" value="ECO:0007669"/>
    <property type="project" value="InterPro"/>
</dbReference>
<evidence type="ECO:0000256" key="9">
    <source>
        <dbReference type="PIRSR" id="PIRSR000005-2"/>
    </source>
</evidence>
<dbReference type="InterPro" id="IPR024167">
    <property type="entry name" value="Cytochrome_c4-like"/>
</dbReference>
<dbReference type="GO" id="GO:0042597">
    <property type="term" value="C:periplasmic space"/>
    <property type="evidence" value="ECO:0007669"/>
    <property type="project" value="UniProtKB-SubCell"/>
</dbReference>
<dbReference type="InterPro" id="IPR009056">
    <property type="entry name" value="Cyt_c-like_dom"/>
</dbReference>
<feature type="binding site" description="axial binding residue" evidence="9">
    <location>
        <position position="171"/>
    </location>
    <ligand>
        <name>heme c</name>
        <dbReference type="ChEBI" id="CHEBI:61717"/>
        <label>2</label>
    </ligand>
    <ligandPart>
        <name>Fe</name>
        <dbReference type="ChEBI" id="CHEBI:18248"/>
    </ligandPart>
</feature>
<keyword evidence="13" id="KW-1185">Reference proteome</keyword>
<evidence type="ECO:0000256" key="4">
    <source>
        <dbReference type="ARBA" id="ARBA00022723"/>
    </source>
</evidence>
<dbReference type="OrthoDB" id="9808603at2"/>
<keyword evidence="7 9" id="KW-0408">Iron</keyword>
<feature type="chain" id="PRO_5016801472" evidence="10">
    <location>
        <begin position="22"/>
        <end position="232"/>
    </location>
</feature>
<dbReference type="Proteomes" id="UP000251075">
    <property type="component" value="Unassembled WGS sequence"/>
</dbReference>
<feature type="domain" description="Cytochrome c" evidence="11">
    <location>
        <begin position="154"/>
        <end position="231"/>
    </location>
</feature>
<dbReference type="RefSeq" id="WP_112144141.1">
    <property type="nucleotide sequence ID" value="NZ_PGTO01000006.1"/>
</dbReference>
<feature type="binding site" description="axial binding residue" evidence="9">
    <location>
        <position position="58"/>
    </location>
    <ligand>
        <name>heme c</name>
        <dbReference type="ChEBI" id="CHEBI:61717"/>
        <label>1</label>
    </ligand>
    <ligandPart>
        <name>Fe</name>
        <dbReference type="ChEBI" id="CHEBI:18248"/>
    </ligandPart>
</feature>
<evidence type="ECO:0000256" key="1">
    <source>
        <dbReference type="ARBA" id="ARBA00004418"/>
    </source>
</evidence>
<evidence type="ECO:0000256" key="8">
    <source>
        <dbReference type="PIRSR" id="PIRSR000005-1"/>
    </source>
</evidence>
<dbReference type="AlphaFoldDB" id="A0A364NY12"/>
<feature type="binding site" description="covalent" evidence="8">
    <location>
        <position position="54"/>
    </location>
    <ligand>
        <name>heme c</name>
        <dbReference type="ChEBI" id="CHEBI:61717"/>
        <label>1</label>
    </ligand>
</feature>
<sequence length="232" mass="25260">MSLGLRLTLAVAVAWGTIALAAPNVVAAPFEGVVIKGKPYVYDPDNAKDVMRICAGCHGDLGAGGGGGAYPRLGGLNAEYLVEQFKKFKTRERENIPMIPFAVDREMSEADVLDVSRFLSEVKLDTKPPADLPKDGYARLQIMKKVLQIPREAGDLEAGKAFFVADCAPCHGRKGEGRVKKPPLAGQHIAYLKTQVASFLSGKRPHEDLDILKAKSEADWINLWAYLSRLLD</sequence>
<feature type="domain" description="Cytochrome c" evidence="11">
    <location>
        <begin position="32"/>
        <end position="123"/>
    </location>
</feature>
<evidence type="ECO:0000256" key="7">
    <source>
        <dbReference type="ARBA" id="ARBA00023004"/>
    </source>
</evidence>
<dbReference type="PANTHER" id="PTHR33751">
    <property type="entry name" value="CBB3-TYPE CYTOCHROME C OXIDASE SUBUNIT FIXP"/>
    <property type="match status" value="1"/>
</dbReference>
<evidence type="ECO:0000256" key="2">
    <source>
        <dbReference type="ARBA" id="ARBA00022448"/>
    </source>
</evidence>
<reference evidence="12 13" key="1">
    <citation type="submission" date="2017-11" db="EMBL/GenBank/DDBJ databases">
        <title>Draft genome sequence of magnetotactic bacterium Magnetospirillum kuznetsovii LBB-42.</title>
        <authorList>
            <person name="Grouzdev D.S."/>
            <person name="Rysina M.S."/>
            <person name="Baslerov R.V."/>
            <person name="Koziaeva V."/>
        </authorList>
    </citation>
    <scope>NUCLEOTIDE SEQUENCE [LARGE SCALE GENOMIC DNA]</scope>
    <source>
        <strain evidence="12 13">LBB-42</strain>
    </source>
</reference>
<evidence type="ECO:0000313" key="12">
    <source>
        <dbReference type="EMBL" id="RAU21968.1"/>
    </source>
</evidence>
<dbReference type="GO" id="GO:0009055">
    <property type="term" value="F:electron transfer activity"/>
    <property type="evidence" value="ECO:0007669"/>
    <property type="project" value="InterPro"/>
</dbReference>
<keyword evidence="2" id="KW-0813">Transport</keyword>
<evidence type="ECO:0000313" key="13">
    <source>
        <dbReference type="Proteomes" id="UP000251075"/>
    </source>
</evidence>
<comment type="caution">
    <text evidence="12">The sequence shown here is derived from an EMBL/GenBank/DDBJ whole genome shotgun (WGS) entry which is preliminary data.</text>
</comment>
<dbReference type="EMBL" id="PGTO01000006">
    <property type="protein sequence ID" value="RAU21968.1"/>
    <property type="molecule type" value="Genomic_DNA"/>
</dbReference>
<keyword evidence="3 8" id="KW-0349">Heme</keyword>
<dbReference type="PIRSF" id="PIRSF000005">
    <property type="entry name" value="Cytochrome_c4"/>
    <property type="match status" value="1"/>
</dbReference>
<feature type="binding site" description="covalent" evidence="8">
    <location>
        <position position="167"/>
    </location>
    <ligand>
        <name>heme c</name>
        <dbReference type="ChEBI" id="CHEBI:61717"/>
        <label>2</label>
    </ligand>
</feature>
<keyword evidence="5" id="KW-0574">Periplasm</keyword>
<name>A0A364NY12_9PROT</name>
<gene>
    <name evidence="12" type="ORF">CU669_09700</name>
</gene>
<evidence type="ECO:0000256" key="3">
    <source>
        <dbReference type="ARBA" id="ARBA00022617"/>
    </source>
</evidence>
<feature type="signal peptide" evidence="10">
    <location>
        <begin position="1"/>
        <end position="21"/>
    </location>
</feature>
<feature type="binding site" description="covalent" evidence="8">
    <location>
        <position position="170"/>
    </location>
    <ligand>
        <name>heme c</name>
        <dbReference type="ChEBI" id="CHEBI:61717"/>
        <label>2</label>
    </ligand>
</feature>
<organism evidence="12 13">
    <name type="scientific">Paramagnetospirillum kuznetsovii</name>
    <dbReference type="NCBI Taxonomy" id="2053833"/>
    <lineage>
        <taxon>Bacteria</taxon>
        <taxon>Pseudomonadati</taxon>
        <taxon>Pseudomonadota</taxon>
        <taxon>Alphaproteobacteria</taxon>
        <taxon>Rhodospirillales</taxon>
        <taxon>Magnetospirillaceae</taxon>
        <taxon>Paramagnetospirillum</taxon>
    </lineage>
</organism>
<dbReference type="Pfam" id="PF00034">
    <property type="entry name" value="Cytochrom_C"/>
    <property type="match status" value="2"/>
</dbReference>
<keyword evidence="10" id="KW-0732">Signal</keyword>
<feature type="binding site" description="axial binding residue" evidence="9">
    <location>
        <position position="98"/>
    </location>
    <ligand>
        <name>heme c</name>
        <dbReference type="ChEBI" id="CHEBI:61717"/>
        <label>1</label>
    </ligand>
    <ligandPart>
        <name>Fe</name>
        <dbReference type="ChEBI" id="CHEBI:18248"/>
    </ligandPart>
</feature>
<comment type="subcellular location">
    <subcellularLocation>
        <location evidence="1">Periplasm</location>
    </subcellularLocation>
</comment>
<evidence type="ECO:0000256" key="5">
    <source>
        <dbReference type="ARBA" id="ARBA00022764"/>
    </source>
</evidence>
<evidence type="ECO:0000259" key="11">
    <source>
        <dbReference type="PROSITE" id="PS51007"/>
    </source>
</evidence>
<proteinExistence type="predicted"/>
<dbReference type="InterPro" id="IPR050597">
    <property type="entry name" value="Cytochrome_c_Oxidase_Subunit"/>
</dbReference>
<dbReference type="SUPFAM" id="SSF46626">
    <property type="entry name" value="Cytochrome c"/>
    <property type="match status" value="2"/>
</dbReference>
<evidence type="ECO:0000256" key="10">
    <source>
        <dbReference type="SAM" id="SignalP"/>
    </source>
</evidence>
<keyword evidence="4 9" id="KW-0479">Metal-binding</keyword>
<comment type="PTM">
    <text evidence="8">Binds 2 heme c groups covalently per subunit.</text>
</comment>
<protein>
    <submittedName>
        <fullName evidence="12">Cytochrome c-552</fullName>
    </submittedName>
</protein>
<dbReference type="InterPro" id="IPR036909">
    <property type="entry name" value="Cyt_c-like_dom_sf"/>
</dbReference>
<dbReference type="GO" id="GO:0005506">
    <property type="term" value="F:iron ion binding"/>
    <property type="evidence" value="ECO:0007669"/>
    <property type="project" value="InterPro"/>
</dbReference>
<dbReference type="Gene3D" id="1.10.760.10">
    <property type="entry name" value="Cytochrome c-like domain"/>
    <property type="match status" value="2"/>
</dbReference>
<keyword evidence="6" id="KW-0249">Electron transport</keyword>
<accession>A0A364NY12</accession>
<evidence type="ECO:0000256" key="6">
    <source>
        <dbReference type="ARBA" id="ARBA00022982"/>
    </source>
</evidence>
<dbReference type="PANTHER" id="PTHR33751:SF9">
    <property type="entry name" value="CYTOCHROME C4"/>
    <property type="match status" value="1"/>
</dbReference>